<keyword evidence="4" id="KW-1185">Reference proteome</keyword>
<sequence>MNWIKKGNQLRKKILEFEDRRLLFNCFSMRDLWMKLLITLISIFYFTTLNYAQTVDTIYLWPDKVPGENKPKHEPKQTANTSGHVVRLTDVTNPAVMVFKPKASLNNGAGVIVCPGGGYRILAMDKEGYEIAEWLNTLGFTAFVLQYRVPNKPKEALYDIQRAIKVIRSMAPEWRLNTSKLGVLGFSAGGDLSALASTRYNIESYPKMDSIDSISCRPDFALLVYAAYLDKGINRSLRPELLVDRNTPPMFIFGTADDSHGNSSLVMATALRDNKIPVELHLLPEGGHGYGMRTGNIAAETWPALAEIWLQKVVNNE</sequence>
<dbReference type="InterPro" id="IPR029058">
    <property type="entry name" value="AB_hydrolase_fold"/>
</dbReference>
<accession>A0A953I135</accession>
<dbReference type="GO" id="GO:0016787">
    <property type="term" value="F:hydrolase activity"/>
    <property type="evidence" value="ECO:0007669"/>
    <property type="project" value="UniProtKB-KW"/>
</dbReference>
<name>A0A953I135_9BACT</name>
<dbReference type="RefSeq" id="WP_222580877.1">
    <property type="nucleotide sequence ID" value="NZ_JAHVHU010000013.1"/>
</dbReference>
<evidence type="ECO:0000313" key="3">
    <source>
        <dbReference type="EMBL" id="MBY5959342.1"/>
    </source>
</evidence>
<organism evidence="3 4">
    <name type="scientific">Membranihabitans marinus</name>
    <dbReference type="NCBI Taxonomy" id="1227546"/>
    <lineage>
        <taxon>Bacteria</taxon>
        <taxon>Pseudomonadati</taxon>
        <taxon>Bacteroidota</taxon>
        <taxon>Saprospiria</taxon>
        <taxon>Saprospirales</taxon>
        <taxon>Saprospiraceae</taxon>
        <taxon>Membranihabitans</taxon>
    </lineage>
</organism>
<dbReference type="EMBL" id="JAHVHU010000013">
    <property type="protein sequence ID" value="MBY5959342.1"/>
    <property type="molecule type" value="Genomic_DNA"/>
</dbReference>
<gene>
    <name evidence="3" type="ORF">KUV50_14420</name>
</gene>
<evidence type="ECO:0000256" key="1">
    <source>
        <dbReference type="ARBA" id="ARBA00022801"/>
    </source>
</evidence>
<evidence type="ECO:0000313" key="4">
    <source>
        <dbReference type="Proteomes" id="UP000753961"/>
    </source>
</evidence>
<dbReference type="Gene3D" id="3.40.50.1820">
    <property type="entry name" value="alpha/beta hydrolase"/>
    <property type="match status" value="1"/>
</dbReference>
<dbReference type="AlphaFoldDB" id="A0A953I135"/>
<reference evidence="3" key="1">
    <citation type="submission" date="2021-06" db="EMBL/GenBank/DDBJ databases">
        <title>44 bacteria genomes isolated from Dapeng, Shenzhen.</title>
        <authorList>
            <person name="Zheng W."/>
            <person name="Yu S."/>
            <person name="Huang Y."/>
        </authorList>
    </citation>
    <scope>NUCLEOTIDE SEQUENCE</scope>
    <source>
        <strain evidence="3">DP5N28-2</strain>
    </source>
</reference>
<dbReference type="InterPro" id="IPR049492">
    <property type="entry name" value="BD-FAE-like_dom"/>
</dbReference>
<dbReference type="Proteomes" id="UP000753961">
    <property type="component" value="Unassembled WGS sequence"/>
</dbReference>
<evidence type="ECO:0000259" key="2">
    <source>
        <dbReference type="Pfam" id="PF20434"/>
    </source>
</evidence>
<dbReference type="InterPro" id="IPR050300">
    <property type="entry name" value="GDXG_lipolytic_enzyme"/>
</dbReference>
<comment type="caution">
    <text evidence="3">The sequence shown here is derived from an EMBL/GenBank/DDBJ whole genome shotgun (WGS) entry which is preliminary data.</text>
</comment>
<proteinExistence type="predicted"/>
<dbReference type="PANTHER" id="PTHR48081:SF6">
    <property type="entry name" value="PEPTIDASE S9 PROLYL OLIGOPEPTIDASE CATALYTIC DOMAIN-CONTAINING PROTEIN"/>
    <property type="match status" value="1"/>
</dbReference>
<dbReference type="PANTHER" id="PTHR48081">
    <property type="entry name" value="AB HYDROLASE SUPERFAMILY PROTEIN C4A8.06C"/>
    <property type="match status" value="1"/>
</dbReference>
<keyword evidence="1 3" id="KW-0378">Hydrolase</keyword>
<dbReference type="SUPFAM" id="SSF53474">
    <property type="entry name" value="alpha/beta-Hydrolases"/>
    <property type="match status" value="1"/>
</dbReference>
<protein>
    <submittedName>
        <fullName evidence="3">Alpha/beta hydrolase</fullName>
    </submittedName>
</protein>
<dbReference type="Pfam" id="PF20434">
    <property type="entry name" value="BD-FAE"/>
    <property type="match status" value="1"/>
</dbReference>
<feature type="domain" description="BD-FAE-like" evidence="2">
    <location>
        <begin position="99"/>
        <end position="202"/>
    </location>
</feature>